<protein>
    <recommendedName>
        <fullName evidence="5">Calx-beta domain-containing protein</fullName>
    </recommendedName>
</protein>
<evidence type="ECO:0000259" key="5">
    <source>
        <dbReference type="Pfam" id="PF03160"/>
    </source>
</evidence>
<evidence type="ECO:0000256" key="2">
    <source>
        <dbReference type="ARBA" id="ARBA00022737"/>
    </source>
</evidence>
<dbReference type="PROSITE" id="PS51257">
    <property type="entry name" value="PROKAR_LIPOPROTEIN"/>
    <property type="match status" value="1"/>
</dbReference>
<keyword evidence="1 4" id="KW-0732">Signal</keyword>
<dbReference type="RefSeq" id="WP_109647801.1">
    <property type="nucleotide sequence ID" value="NZ_QGGB01000010.1"/>
</dbReference>
<dbReference type="Pfam" id="PF03160">
    <property type="entry name" value="Calx-beta"/>
    <property type="match status" value="1"/>
</dbReference>
<sequence>MKKKIIILALLPLMLMGCDSLFDVGDTDKVYDGPPLLGFFPLQQEVSQADGTITVEVQLIAEQRTSDLPVTFSVNGSSTAVAGTHFNITTPSPVTLAAGTSTVDIEIELIDGSLNAGDDSVTLILDMEGTADVQADPNLDQSRTFIAP</sequence>
<dbReference type="AlphaFoldDB" id="A0A316TL05"/>
<evidence type="ECO:0000256" key="1">
    <source>
        <dbReference type="ARBA" id="ARBA00022729"/>
    </source>
</evidence>
<dbReference type="Gene3D" id="2.60.40.2030">
    <property type="match status" value="1"/>
</dbReference>
<evidence type="ECO:0000313" key="6">
    <source>
        <dbReference type="EMBL" id="PWN05243.1"/>
    </source>
</evidence>
<dbReference type="InterPro" id="IPR003644">
    <property type="entry name" value="Calx_beta"/>
</dbReference>
<feature type="signal peptide" evidence="4">
    <location>
        <begin position="1"/>
        <end position="22"/>
    </location>
</feature>
<evidence type="ECO:0000256" key="4">
    <source>
        <dbReference type="SAM" id="SignalP"/>
    </source>
</evidence>
<dbReference type="Proteomes" id="UP000245533">
    <property type="component" value="Unassembled WGS sequence"/>
</dbReference>
<feature type="chain" id="PRO_5016336420" description="Calx-beta domain-containing protein" evidence="4">
    <location>
        <begin position="23"/>
        <end position="148"/>
    </location>
</feature>
<keyword evidence="3" id="KW-0106">Calcium</keyword>
<comment type="caution">
    <text evidence="6">The sequence shown here is derived from an EMBL/GenBank/DDBJ whole genome shotgun (WGS) entry which is preliminary data.</text>
</comment>
<proteinExistence type="predicted"/>
<dbReference type="EMBL" id="QGGB01000010">
    <property type="protein sequence ID" value="PWN05243.1"/>
    <property type="molecule type" value="Genomic_DNA"/>
</dbReference>
<keyword evidence="7" id="KW-1185">Reference proteome</keyword>
<keyword evidence="2" id="KW-0677">Repeat</keyword>
<name>A0A316TL05_9BACT</name>
<dbReference type="GO" id="GO:0016020">
    <property type="term" value="C:membrane"/>
    <property type="evidence" value="ECO:0007669"/>
    <property type="project" value="InterPro"/>
</dbReference>
<evidence type="ECO:0000256" key="3">
    <source>
        <dbReference type="ARBA" id="ARBA00022837"/>
    </source>
</evidence>
<gene>
    <name evidence="6" type="ORF">DDZ15_14265</name>
</gene>
<evidence type="ECO:0000313" key="7">
    <source>
        <dbReference type="Proteomes" id="UP000245533"/>
    </source>
</evidence>
<dbReference type="SUPFAM" id="SSF141072">
    <property type="entry name" value="CalX-like"/>
    <property type="match status" value="1"/>
</dbReference>
<organism evidence="6 7">
    <name type="scientific">Rhodohalobacter mucosus</name>
    <dbReference type="NCBI Taxonomy" id="2079485"/>
    <lineage>
        <taxon>Bacteria</taxon>
        <taxon>Pseudomonadati</taxon>
        <taxon>Balneolota</taxon>
        <taxon>Balneolia</taxon>
        <taxon>Balneolales</taxon>
        <taxon>Balneolaceae</taxon>
        <taxon>Rhodohalobacter</taxon>
    </lineage>
</organism>
<dbReference type="GO" id="GO:0007154">
    <property type="term" value="P:cell communication"/>
    <property type="evidence" value="ECO:0007669"/>
    <property type="project" value="InterPro"/>
</dbReference>
<dbReference type="OrthoDB" id="1524131at2"/>
<dbReference type="InterPro" id="IPR038081">
    <property type="entry name" value="CalX-like_sf"/>
</dbReference>
<accession>A0A316TL05</accession>
<feature type="domain" description="Calx-beta" evidence="5">
    <location>
        <begin position="34"/>
        <end position="140"/>
    </location>
</feature>
<reference evidence="6 7" key="1">
    <citation type="submission" date="2018-05" db="EMBL/GenBank/DDBJ databases">
        <title>Rhodohalobacter halophilus gen. nov., sp. nov., a moderately halophilic member of the family Balneolaceae.</title>
        <authorList>
            <person name="Liu Z.-W."/>
        </authorList>
    </citation>
    <scope>NUCLEOTIDE SEQUENCE [LARGE SCALE GENOMIC DNA]</scope>
    <source>
        <strain evidence="6 7">8A47</strain>
    </source>
</reference>